<protein>
    <submittedName>
        <fullName evidence="3">Amidohydrolase family protein</fullName>
    </submittedName>
</protein>
<evidence type="ECO:0000259" key="2">
    <source>
        <dbReference type="Pfam" id="PF04909"/>
    </source>
</evidence>
<dbReference type="Pfam" id="PF04909">
    <property type="entry name" value="Amidohydro_2"/>
    <property type="match status" value="1"/>
</dbReference>
<evidence type="ECO:0000256" key="1">
    <source>
        <dbReference type="ARBA" id="ARBA00023239"/>
    </source>
</evidence>
<dbReference type="GO" id="GO:0005737">
    <property type="term" value="C:cytoplasm"/>
    <property type="evidence" value="ECO:0007669"/>
    <property type="project" value="TreeGrafter"/>
</dbReference>
<dbReference type="Gene3D" id="3.20.20.140">
    <property type="entry name" value="Metal-dependent hydrolases"/>
    <property type="match status" value="1"/>
</dbReference>
<organism evidence="3">
    <name type="scientific">Nakamurella sp. A5-74</name>
    <dbReference type="NCBI Taxonomy" id="3158264"/>
    <lineage>
        <taxon>Bacteria</taxon>
        <taxon>Bacillati</taxon>
        <taxon>Actinomycetota</taxon>
        <taxon>Actinomycetes</taxon>
        <taxon>Nakamurellales</taxon>
        <taxon>Nakamurellaceae</taxon>
        <taxon>Nakamurella</taxon>
    </lineage>
</organism>
<dbReference type="GO" id="GO:0016831">
    <property type="term" value="F:carboxy-lyase activity"/>
    <property type="evidence" value="ECO:0007669"/>
    <property type="project" value="InterPro"/>
</dbReference>
<dbReference type="AlphaFoldDB" id="A0AAU8DPK4"/>
<dbReference type="PANTHER" id="PTHR21240:SF28">
    <property type="entry name" value="ISO-OROTATE DECARBOXYLASE (EUROFUNG)"/>
    <property type="match status" value="1"/>
</dbReference>
<reference evidence="3" key="1">
    <citation type="submission" date="2024-05" db="EMBL/GenBank/DDBJ databases">
        <authorList>
            <person name="Cai S.Y."/>
            <person name="Jin L.M."/>
            <person name="Li H.R."/>
        </authorList>
    </citation>
    <scope>NUCLEOTIDE SEQUENCE</scope>
    <source>
        <strain evidence="3">A5-74</strain>
    </source>
</reference>
<feature type="domain" description="Amidohydrolase-related" evidence="2">
    <location>
        <begin position="27"/>
        <end position="295"/>
    </location>
</feature>
<dbReference type="GO" id="GO:0019748">
    <property type="term" value="P:secondary metabolic process"/>
    <property type="evidence" value="ECO:0007669"/>
    <property type="project" value="TreeGrafter"/>
</dbReference>
<keyword evidence="1" id="KW-0456">Lyase</keyword>
<dbReference type="RefSeq" id="WP_353649531.1">
    <property type="nucleotide sequence ID" value="NZ_CP159218.1"/>
</dbReference>
<dbReference type="EMBL" id="CP159218">
    <property type="protein sequence ID" value="XCG63916.1"/>
    <property type="molecule type" value="Genomic_DNA"/>
</dbReference>
<dbReference type="InterPro" id="IPR006680">
    <property type="entry name" value="Amidohydro-rel"/>
</dbReference>
<sequence length="308" mass="34087">MSTTPAPRTDAGIPAYVSSLGIAGLADVHIHFLPEPMLAKVWQYFDRAEAHYGRAWPIHYRTSQDERLATLRRFGVRRIPALSYAHRPNMAQWLNAWSAELAAAVPDVLHCGTFFPEPGARDHVEQAIAGGVQLFKLHVQVGNFAPDDEQLLDAWELVQDSGIPTVMHAGSAPIPGEYTGAAGVRRLLRRFPGLRLVIAHLGMPEYDAFADLAQEYPGVHLDTTMIGTDFTEQFAPLPVGYRDRLSALRGKVILGSDFPNIPYAYAHQLEALTRLELGDDWMRDVLWHNGTALLRDSASIRGAQVPHS</sequence>
<dbReference type="GO" id="GO:0016787">
    <property type="term" value="F:hydrolase activity"/>
    <property type="evidence" value="ECO:0007669"/>
    <property type="project" value="InterPro"/>
</dbReference>
<dbReference type="SUPFAM" id="SSF51556">
    <property type="entry name" value="Metallo-dependent hydrolases"/>
    <property type="match status" value="1"/>
</dbReference>
<name>A0AAU8DPK4_9ACTN</name>
<proteinExistence type="predicted"/>
<gene>
    <name evidence="3" type="ORF">ABLG96_00775</name>
</gene>
<dbReference type="PANTHER" id="PTHR21240">
    <property type="entry name" value="2-AMINO-3-CARBOXYLMUCONATE-6-SEMIALDEHYDE DECARBOXYLASE"/>
    <property type="match status" value="1"/>
</dbReference>
<evidence type="ECO:0000313" key="3">
    <source>
        <dbReference type="EMBL" id="XCG63916.1"/>
    </source>
</evidence>
<dbReference type="InterPro" id="IPR032465">
    <property type="entry name" value="ACMSD"/>
</dbReference>
<accession>A0AAU8DPK4</accession>
<dbReference type="CDD" id="cd01292">
    <property type="entry name" value="metallo-dependent_hydrolases"/>
    <property type="match status" value="1"/>
</dbReference>
<dbReference type="InterPro" id="IPR032466">
    <property type="entry name" value="Metal_Hydrolase"/>
</dbReference>